<dbReference type="eggNOG" id="ENOG502ZNKB">
    <property type="taxonomic scope" value="Bacteria"/>
</dbReference>
<keyword evidence="4 8" id="KW-0812">Transmembrane</keyword>
<protein>
    <submittedName>
        <fullName evidence="9">Putative membrane protein</fullName>
    </submittedName>
</protein>
<dbReference type="EMBL" id="CP000033">
    <property type="protein sequence ID" value="AAV42073.1"/>
    <property type="molecule type" value="Genomic_DNA"/>
</dbReference>
<dbReference type="NCBIfam" id="NF045489">
    <property type="entry name" value="XrtG_Nterm_ext"/>
    <property type="match status" value="1"/>
</dbReference>
<dbReference type="GO" id="GO:0008233">
    <property type="term" value="F:peptidase activity"/>
    <property type="evidence" value="ECO:0007669"/>
    <property type="project" value="UniProtKB-KW"/>
</dbReference>
<keyword evidence="5" id="KW-0378">Hydrolase</keyword>
<proteinExistence type="predicted"/>
<dbReference type="RefSeq" id="WP_003548793.1">
    <property type="nucleotide sequence ID" value="NC_006814.3"/>
</dbReference>
<dbReference type="KEGG" id="lac:LBA0173"/>
<evidence type="ECO:0000256" key="8">
    <source>
        <dbReference type="SAM" id="Phobius"/>
    </source>
</evidence>
<feature type="transmembrane region" description="Helical" evidence="8">
    <location>
        <begin position="277"/>
        <end position="298"/>
    </location>
</feature>
<feature type="transmembrane region" description="Helical" evidence="8">
    <location>
        <begin position="210"/>
        <end position="227"/>
    </location>
</feature>
<keyword evidence="2" id="KW-1003">Cell membrane</keyword>
<reference evidence="9 10" key="1">
    <citation type="journal article" date="2005" name="Proc. Natl. Acad. Sci. U.S.A.">
        <title>Complete genome sequence of the probiotic lactic acid bacterium Lactobacillus acidophilus NCFM.</title>
        <authorList>
            <person name="Altermann E."/>
            <person name="Russell W.M."/>
            <person name="Azcarate-Peril M.A."/>
            <person name="Barrangou R."/>
            <person name="Buck B.L."/>
            <person name="McAuliffe O."/>
            <person name="Souther N."/>
            <person name="Dobson A."/>
            <person name="Duong T."/>
            <person name="Callanan M."/>
            <person name="Lick S."/>
            <person name="Hamrick A."/>
            <person name="Cano R."/>
            <person name="Klaenhammer T.R."/>
        </authorList>
    </citation>
    <scope>NUCLEOTIDE SEQUENCE [LARGE SCALE GENOMIC DNA]</scope>
    <source>
        <strain evidence="10">ATCC 700396 / NCK56 / N2 / NCFM</strain>
    </source>
</reference>
<keyword evidence="6 8" id="KW-1133">Transmembrane helix</keyword>
<keyword evidence="7 8" id="KW-0472">Membrane</keyword>
<dbReference type="AlphaFoldDB" id="Q5FMK1"/>
<dbReference type="GO" id="GO:0005886">
    <property type="term" value="C:plasma membrane"/>
    <property type="evidence" value="ECO:0007669"/>
    <property type="project" value="UniProtKB-SubCell"/>
</dbReference>
<organism evidence="10">
    <name type="scientific">Lactobacillus acidophilus (strain ATCC 700396 / NCK56 / N2 / NCFM)</name>
    <dbReference type="NCBI Taxonomy" id="272621"/>
    <lineage>
        <taxon>Bacteria</taxon>
        <taxon>Bacillati</taxon>
        <taxon>Bacillota</taxon>
        <taxon>Bacilli</taxon>
        <taxon>Lactobacillales</taxon>
        <taxon>Lactobacillaceae</taxon>
        <taxon>Lactobacillus</taxon>
    </lineage>
</organism>
<dbReference type="PATRIC" id="fig|272621.13.peg.168"/>
<sequence>MKLHLQILMKKTIQLFIAFFLCFLTLFSLKSTQTVSAISETSETIPSKQYKNLNLVFKTTPKDLNIIVRTKKKENLKFQLTAGSRKYIVNAQLDKYSFKKKTKHQVDVKITSTEFKRKSTLYKGEFFKTKSKNKKYVYIFLLSVPLKSLDSNLSQSAIMQIEPIISQSRKASITNIGLSTFPIIPVLICLLIMAWIYVLSVLKRAKIFGLYFWVASISTFVILTFLFHQQLSYWMSVCISWVMSVIGNTTHLFTTLVDQNLMYLSSQHNLVQISIDYECSGMLEFLVFECLLIFYPIFSPLEKILRTIEGFLWITGANILRIMLVVLSVKYISTDSISVTNLVVSRIIFYMLTIILYYNVFTKSQIIRGWRNR</sequence>
<feature type="transmembrane region" description="Helical" evidence="8">
    <location>
        <begin position="176"/>
        <end position="198"/>
    </location>
</feature>
<keyword evidence="3" id="KW-0645">Protease</keyword>
<evidence type="ECO:0000256" key="2">
    <source>
        <dbReference type="ARBA" id="ARBA00022475"/>
    </source>
</evidence>
<evidence type="ECO:0000256" key="1">
    <source>
        <dbReference type="ARBA" id="ARBA00004651"/>
    </source>
</evidence>
<feature type="transmembrane region" description="Helical" evidence="8">
    <location>
        <begin position="233"/>
        <end position="257"/>
    </location>
</feature>
<feature type="transmembrane region" description="Helical" evidence="8">
    <location>
        <begin position="310"/>
        <end position="332"/>
    </location>
</feature>
<evidence type="ECO:0000256" key="3">
    <source>
        <dbReference type="ARBA" id="ARBA00022670"/>
    </source>
</evidence>
<dbReference type="InterPro" id="IPR026392">
    <property type="entry name" value="Exo/Archaeosortase_dom"/>
</dbReference>
<dbReference type="Proteomes" id="UP000006381">
    <property type="component" value="Chromosome"/>
</dbReference>
<dbReference type="STRING" id="272621.LBA0173"/>
<feature type="transmembrane region" description="Helical" evidence="8">
    <location>
        <begin position="339"/>
        <end position="358"/>
    </location>
</feature>
<evidence type="ECO:0000256" key="7">
    <source>
        <dbReference type="ARBA" id="ARBA00023136"/>
    </source>
</evidence>
<keyword evidence="10" id="KW-1185">Reference proteome</keyword>
<dbReference type="NCBIfam" id="TIGR04178">
    <property type="entry name" value="exo_archaeo"/>
    <property type="match status" value="1"/>
</dbReference>
<gene>
    <name evidence="9" type="ordered locus">LBA0173</name>
</gene>
<dbReference type="NCBIfam" id="TIGR03110">
    <property type="entry name" value="exosort_Gpos"/>
    <property type="match status" value="1"/>
</dbReference>
<evidence type="ECO:0000313" key="10">
    <source>
        <dbReference type="Proteomes" id="UP000006381"/>
    </source>
</evidence>
<dbReference type="BioCyc" id="LACI272621:G1G49-170-MONOMER"/>
<comment type="subcellular location">
    <subcellularLocation>
        <location evidence="1">Cell membrane</location>
        <topology evidence="1">Multi-pass membrane protein</topology>
    </subcellularLocation>
</comment>
<evidence type="ECO:0000256" key="4">
    <source>
        <dbReference type="ARBA" id="ARBA00022692"/>
    </source>
</evidence>
<dbReference type="HOGENOM" id="CLU_803592_0_0_9"/>
<evidence type="ECO:0000256" key="5">
    <source>
        <dbReference type="ARBA" id="ARBA00022801"/>
    </source>
</evidence>
<dbReference type="GO" id="GO:0006508">
    <property type="term" value="P:proteolysis"/>
    <property type="evidence" value="ECO:0007669"/>
    <property type="project" value="UniProtKB-KW"/>
</dbReference>
<dbReference type="OrthoDB" id="1915311at2"/>
<evidence type="ECO:0000313" key="9">
    <source>
        <dbReference type="EMBL" id="AAV42073.1"/>
    </source>
</evidence>
<name>Q5FMK1_LACAC</name>
<evidence type="ECO:0000256" key="6">
    <source>
        <dbReference type="ARBA" id="ARBA00022989"/>
    </source>
</evidence>
<dbReference type="InterPro" id="IPR017541">
    <property type="entry name" value="Exosort-XrtG"/>
</dbReference>
<accession>Q5FMK1</accession>